<dbReference type="KEGG" id="ckl:CKL_1721"/>
<feature type="domain" description="HTH tetR-type" evidence="5">
    <location>
        <begin position="5"/>
        <end position="65"/>
    </location>
</feature>
<sequence>MNSKTNSREKMVAAAEKLFQIKGFNATGLNEILKESDSPKGSLYYYFPNGKEELALVAIESAGKHIHNKLSAELDKYSNPILAIQYVIKNIIEALNIEGKLEGISISLLALENYLSNESLRESCKKAFIVLEDMYAKKLIRSGFPKKVAQELGMVIEAIIEGAIIVSLTKKDTTSLLGASNQIGILLSHYI</sequence>
<organism evidence="6 7">
    <name type="scientific">Clostridium kluyveri (strain ATCC 8527 / DSM 555 / NBRC 12016 / NCIMB 10680 / K1)</name>
    <dbReference type="NCBI Taxonomy" id="431943"/>
    <lineage>
        <taxon>Bacteria</taxon>
        <taxon>Bacillati</taxon>
        <taxon>Bacillota</taxon>
        <taxon>Clostridia</taxon>
        <taxon>Eubacteriales</taxon>
        <taxon>Clostridiaceae</taxon>
        <taxon>Clostridium</taxon>
    </lineage>
</organism>
<evidence type="ECO:0000256" key="3">
    <source>
        <dbReference type="ARBA" id="ARBA00023163"/>
    </source>
</evidence>
<reference evidence="6 7" key="1">
    <citation type="journal article" date="2008" name="Proc. Natl. Acad. Sci. U.S.A.">
        <title>The genome of Clostridium kluyveri, a strict anaerobe with unique metabolic features.</title>
        <authorList>
            <person name="Seedorf H."/>
            <person name="Fricke W.F."/>
            <person name="Veith B."/>
            <person name="Brueggemann H."/>
            <person name="Liesegang H."/>
            <person name="Strittmatter A."/>
            <person name="Miethke M."/>
            <person name="Buckel W."/>
            <person name="Hinderberger J."/>
            <person name="Li F."/>
            <person name="Hagemeier C."/>
            <person name="Thauer R.K."/>
            <person name="Gottschalk G."/>
        </authorList>
    </citation>
    <scope>NUCLEOTIDE SEQUENCE [LARGE SCALE GENOMIC DNA]</scope>
    <source>
        <strain evidence="7">ATCC 8527 / DSM 555 / NCIMB 10680</strain>
    </source>
</reference>
<evidence type="ECO:0000256" key="4">
    <source>
        <dbReference type="PROSITE-ProRule" id="PRU00335"/>
    </source>
</evidence>
<evidence type="ECO:0000256" key="1">
    <source>
        <dbReference type="ARBA" id="ARBA00023015"/>
    </source>
</evidence>
<dbReference type="Pfam" id="PF00440">
    <property type="entry name" value="TetR_N"/>
    <property type="match status" value="1"/>
</dbReference>
<dbReference type="InterPro" id="IPR036271">
    <property type="entry name" value="Tet_transcr_reg_TetR-rel_C_sf"/>
</dbReference>
<proteinExistence type="predicted"/>
<gene>
    <name evidence="6" type="ordered locus">CKL_1721</name>
</gene>
<evidence type="ECO:0000256" key="2">
    <source>
        <dbReference type="ARBA" id="ARBA00023125"/>
    </source>
</evidence>
<dbReference type="InterPro" id="IPR054156">
    <property type="entry name" value="YxaF_TetR_C"/>
</dbReference>
<dbReference type="HOGENOM" id="CLU_069356_28_1_9"/>
<evidence type="ECO:0000313" key="7">
    <source>
        <dbReference type="Proteomes" id="UP000002411"/>
    </source>
</evidence>
<accession>A5N8Y2</accession>
<keyword evidence="1" id="KW-0805">Transcription regulation</keyword>
<dbReference type="Gene3D" id="1.10.357.10">
    <property type="entry name" value="Tetracycline Repressor, domain 2"/>
    <property type="match status" value="1"/>
</dbReference>
<dbReference type="EMBL" id="CP000673">
    <property type="protein sequence ID" value="EDK33763.1"/>
    <property type="molecule type" value="Genomic_DNA"/>
</dbReference>
<dbReference type="PANTHER" id="PTHR47506">
    <property type="entry name" value="TRANSCRIPTIONAL REGULATORY PROTEIN"/>
    <property type="match status" value="1"/>
</dbReference>
<dbReference type="InterPro" id="IPR009057">
    <property type="entry name" value="Homeodomain-like_sf"/>
</dbReference>
<dbReference type="PROSITE" id="PS50977">
    <property type="entry name" value="HTH_TETR_2"/>
    <property type="match status" value="1"/>
</dbReference>
<feature type="DNA-binding region" description="H-T-H motif" evidence="4">
    <location>
        <begin position="28"/>
        <end position="47"/>
    </location>
</feature>
<keyword evidence="2 4" id="KW-0238">DNA-binding</keyword>
<dbReference type="SUPFAM" id="SSF46689">
    <property type="entry name" value="Homeodomain-like"/>
    <property type="match status" value="1"/>
</dbReference>
<keyword evidence="7" id="KW-1185">Reference proteome</keyword>
<dbReference type="Proteomes" id="UP000002411">
    <property type="component" value="Chromosome"/>
</dbReference>
<dbReference type="AlphaFoldDB" id="A5N8Y2"/>
<dbReference type="Pfam" id="PF21993">
    <property type="entry name" value="TetR_C_13_2"/>
    <property type="match status" value="1"/>
</dbReference>
<dbReference type="InterPro" id="IPR001647">
    <property type="entry name" value="HTH_TetR"/>
</dbReference>
<evidence type="ECO:0000259" key="5">
    <source>
        <dbReference type="PROSITE" id="PS50977"/>
    </source>
</evidence>
<dbReference type="RefSeq" id="WP_012102115.1">
    <property type="nucleotide sequence ID" value="NC_009706.1"/>
</dbReference>
<dbReference type="PANTHER" id="PTHR47506:SF3">
    <property type="entry name" value="HTH-TYPE TRANSCRIPTIONAL REGULATOR LMRA"/>
    <property type="match status" value="1"/>
</dbReference>
<dbReference type="SUPFAM" id="SSF48498">
    <property type="entry name" value="Tetracyclin repressor-like, C-terminal domain"/>
    <property type="match status" value="1"/>
</dbReference>
<protein>
    <submittedName>
        <fullName evidence="6">Transcriptional regulator</fullName>
    </submittedName>
</protein>
<dbReference type="eggNOG" id="COG1309">
    <property type="taxonomic scope" value="Bacteria"/>
</dbReference>
<evidence type="ECO:0000313" key="6">
    <source>
        <dbReference type="EMBL" id="EDK33763.1"/>
    </source>
</evidence>
<dbReference type="GO" id="GO:0003677">
    <property type="term" value="F:DNA binding"/>
    <property type="evidence" value="ECO:0007669"/>
    <property type="project" value="UniProtKB-UniRule"/>
</dbReference>
<name>A5N8Y2_CLOK5</name>
<dbReference type="STRING" id="431943.CKL_1721"/>
<keyword evidence="3" id="KW-0804">Transcription</keyword>